<evidence type="ECO:0000256" key="1">
    <source>
        <dbReference type="SAM" id="MobiDB-lite"/>
    </source>
</evidence>
<dbReference type="Proteomes" id="UP000439965">
    <property type="component" value="Unassembled WGS sequence"/>
</dbReference>
<evidence type="ECO:0000313" key="3">
    <source>
        <dbReference type="Proteomes" id="UP000439965"/>
    </source>
</evidence>
<name>A0A6I4XC36_ENTGA</name>
<proteinExistence type="predicted"/>
<dbReference type="EMBL" id="WVTI01000002">
    <property type="protein sequence ID" value="MXS25087.1"/>
    <property type="molecule type" value="Genomic_DNA"/>
</dbReference>
<accession>A0A6I4XC36</accession>
<dbReference type="AlphaFoldDB" id="A0A6I4XC36"/>
<dbReference type="Gene3D" id="3.30.420.40">
    <property type="match status" value="1"/>
</dbReference>
<reference evidence="2 3" key="1">
    <citation type="submission" date="2019-04" db="EMBL/GenBank/DDBJ databases">
        <title>Step-wise assembly of the neonatal virome modulated by breast feeding.</title>
        <authorList>
            <person name="Liang G."/>
            <person name="Bushman F."/>
        </authorList>
    </citation>
    <scope>NUCLEOTIDE SEQUENCE [LARGE SCALE GENOMIC DNA]</scope>
    <source>
        <strain evidence="2 3">E3404</strain>
    </source>
</reference>
<sequence length="464" mass="52707">MFGEQEIMTNREVRRISVDKIIALDIDEFRVGVVGYGYQDVRSSVYSEVKKNNLQYLLGKNNEPTHSKNKVGERILLGGSEQEITWGFDKLYSRRSKAYQTFGNPLAAIGDQNFKTYIKTILSYLVEKRTLLFTEIAKDCFSCSLCIGVATESFDQLAEIERQLADEFETVVNGTHYRIRIERVKLIPKSLAVIFESRRNDIHLMLGVEEILAGLTYVFEINDHYLTCDSYENGELIKSTKVTDGLYELAGNVVQAYQENEGNHPTPTFDLDAGVIYDMLVTTKKNNPFIVTINGRQTVDLTEIVKKELTALTDQFIDYVNSDQDVQYADTILIRDISAGTINENTVNQVLAKMGLSCKVFNNKNALGMYLFGELFWQDQPKTSADRFEDSRPSAMNHGFSEPEVRAESAPIEEYVESTNQIDSELSEVTEQKSHYRSSSVETIFAEQSELLKFLINDDKEPSI</sequence>
<evidence type="ECO:0000313" key="2">
    <source>
        <dbReference type="EMBL" id="MXS25087.1"/>
    </source>
</evidence>
<comment type="caution">
    <text evidence="2">The sequence shown here is derived from an EMBL/GenBank/DDBJ whole genome shotgun (WGS) entry which is preliminary data.</text>
</comment>
<gene>
    <name evidence="2" type="ORF">GTI89_03210</name>
</gene>
<organism evidence="2 3">
    <name type="scientific">Enterococcus gallinarum</name>
    <dbReference type="NCBI Taxonomy" id="1353"/>
    <lineage>
        <taxon>Bacteria</taxon>
        <taxon>Bacillati</taxon>
        <taxon>Bacillota</taxon>
        <taxon>Bacilli</taxon>
        <taxon>Lactobacillales</taxon>
        <taxon>Enterococcaceae</taxon>
        <taxon>Enterococcus</taxon>
    </lineage>
</organism>
<feature type="region of interest" description="Disordered" evidence="1">
    <location>
        <begin position="386"/>
        <end position="408"/>
    </location>
</feature>
<protein>
    <submittedName>
        <fullName evidence="2">Uncharacterized protein</fullName>
    </submittedName>
</protein>